<feature type="signal peptide" evidence="7">
    <location>
        <begin position="1"/>
        <end position="23"/>
    </location>
</feature>
<evidence type="ECO:0000256" key="6">
    <source>
        <dbReference type="ARBA" id="ARBA00023157"/>
    </source>
</evidence>
<keyword evidence="4" id="KW-0372">Hormone</keyword>
<evidence type="ECO:0000256" key="5">
    <source>
        <dbReference type="ARBA" id="ARBA00022729"/>
    </source>
</evidence>
<dbReference type="GO" id="GO:0005179">
    <property type="term" value="F:hormone activity"/>
    <property type="evidence" value="ECO:0007669"/>
    <property type="project" value="UniProtKB-KW"/>
</dbReference>
<keyword evidence="6" id="KW-1015">Disulfide bond</keyword>
<evidence type="ECO:0000256" key="2">
    <source>
        <dbReference type="ARBA" id="ARBA00009178"/>
    </source>
</evidence>
<dbReference type="Pfam" id="PF05498">
    <property type="entry name" value="RALF"/>
    <property type="match status" value="1"/>
</dbReference>
<protein>
    <submittedName>
        <fullName evidence="8">Uncharacterized protein</fullName>
    </submittedName>
</protein>
<dbReference type="GO" id="GO:0009506">
    <property type="term" value="C:plasmodesma"/>
    <property type="evidence" value="ECO:0007669"/>
    <property type="project" value="TreeGrafter"/>
</dbReference>
<dbReference type="EMBL" id="SDAM02001108">
    <property type="protein sequence ID" value="KAH6822952.1"/>
    <property type="molecule type" value="Genomic_DNA"/>
</dbReference>
<dbReference type="Proteomes" id="UP001190926">
    <property type="component" value="Unassembled WGS sequence"/>
</dbReference>
<proteinExistence type="inferred from homology"/>
<evidence type="ECO:0000313" key="8">
    <source>
        <dbReference type="EMBL" id="KAH6822952.1"/>
    </source>
</evidence>
<keyword evidence="9" id="KW-1185">Reference proteome</keyword>
<keyword evidence="3" id="KW-0964">Secreted</keyword>
<sequence length="118" mass="13095">MAFRVAFFVLMLSLFAMAMVAHSGDYEIGMQLLGAEPDGHGLVADALDMEDEMMMESESARRQMRGRGAGHISYGALNRNNVPCNQRGASYYNCRGHQAANPYKRGCSKATRCARNRR</sequence>
<dbReference type="GO" id="GO:0019722">
    <property type="term" value="P:calcium-mediated signaling"/>
    <property type="evidence" value="ECO:0007669"/>
    <property type="project" value="TreeGrafter"/>
</dbReference>
<dbReference type="InterPro" id="IPR008801">
    <property type="entry name" value="RALF"/>
</dbReference>
<name>A0AAD4IWY5_PERFH</name>
<dbReference type="PANTHER" id="PTHR33136:SF34">
    <property type="entry name" value="OS12G0541700 PROTEIN"/>
    <property type="match status" value="1"/>
</dbReference>
<feature type="chain" id="PRO_5041930411" evidence="7">
    <location>
        <begin position="24"/>
        <end position="118"/>
    </location>
</feature>
<comment type="subcellular location">
    <subcellularLocation>
        <location evidence="1">Secreted</location>
    </subcellularLocation>
</comment>
<evidence type="ECO:0000256" key="4">
    <source>
        <dbReference type="ARBA" id="ARBA00022702"/>
    </source>
</evidence>
<accession>A0AAD4IWY5</accession>
<comment type="caution">
    <text evidence="8">The sequence shown here is derived from an EMBL/GenBank/DDBJ whole genome shotgun (WGS) entry which is preliminary data.</text>
</comment>
<evidence type="ECO:0000256" key="3">
    <source>
        <dbReference type="ARBA" id="ARBA00022525"/>
    </source>
</evidence>
<organism evidence="8 9">
    <name type="scientific">Perilla frutescens var. hirtella</name>
    <name type="common">Perilla citriodora</name>
    <name type="synonym">Perilla setoyensis</name>
    <dbReference type="NCBI Taxonomy" id="608512"/>
    <lineage>
        <taxon>Eukaryota</taxon>
        <taxon>Viridiplantae</taxon>
        <taxon>Streptophyta</taxon>
        <taxon>Embryophyta</taxon>
        <taxon>Tracheophyta</taxon>
        <taxon>Spermatophyta</taxon>
        <taxon>Magnoliopsida</taxon>
        <taxon>eudicotyledons</taxon>
        <taxon>Gunneridae</taxon>
        <taxon>Pentapetalae</taxon>
        <taxon>asterids</taxon>
        <taxon>lamiids</taxon>
        <taxon>Lamiales</taxon>
        <taxon>Lamiaceae</taxon>
        <taxon>Nepetoideae</taxon>
        <taxon>Elsholtzieae</taxon>
        <taxon>Perilla</taxon>
    </lineage>
</organism>
<dbReference type="PANTHER" id="PTHR33136">
    <property type="entry name" value="RAPID ALKALINIZATION FACTOR-LIKE"/>
    <property type="match status" value="1"/>
</dbReference>
<dbReference type="GO" id="GO:0005576">
    <property type="term" value="C:extracellular region"/>
    <property type="evidence" value="ECO:0007669"/>
    <property type="project" value="UniProtKB-SubCell"/>
</dbReference>
<gene>
    <name evidence="8" type="ORF">C2S53_017828</name>
</gene>
<evidence type="ECO:0000256" key="1">
    <source>
        <dbReference type="ARBA" id="ARBA00004613"/>
    </source>
</evidence>
<reference evidence="8 9" key="1">
    <citation type="journal article" date="2021" name="Nat. Commun.">
        <title>Incipient diploidization of the medicinal plant Perilla within 10,000 years.</title>
        <authorList>
            <person name="Zhang Y."/>
            <person name="Shen Q."/>
            <person name="Leng L."/>
            <person name="Zhang D."/>
            <person name="Chen S."/>
            <person name="Shi Y."/>
            <person name="Ning Z."/>
            <person name="Chen S."/>
        </authorList>
    </citation>
    <scope>NUCLEOTIDE SEQUENCE [LARGE SCALE GENOMIC DNA]</scope>
    <source>
        <strain evidence="9">cv. PC099</strain>
    </source>
</reference>
<dbReference type="AlphaFoldDB" id="A0AAD4IWY5"/>
<evidence type="ECO:0000256" key="7">
    <source>
        <dbReference type="SAM" id="SignalP"/>
    </source>
</evidence>
<evidence type="ECO:0000313" key="9">
    <source>
        <dbReference type="Proteomes" id="UP001190926"/>
    </source>
</evidence>
<keyword evidence="5 7" id="KW-0732">Signal</keyword>
<comment type="similarity">
    <text evidence="2">Belongs to the plant rapid alkalinization factor (RALF) family.</text>
</comment>